<dbReference type="AlphaFoldDB" id="A0A433QX15"/>
<dbReference type="EMBL" id="RBNJ01000603">
    <property type="protein sequence ID" value="RUS34298.1"/>
    <property type="molecule type" value="Genomic_DNA"/>
</dbReference>
<evidence type="ECO:0000313" key="1">
    <source>
        <dbReference type="EMBL" id="RUS34298.1"/>
    </source>
</evidence>
<name>A0A433QX15_9FUNG</name>
<proteinExistence type="predicted"/>
<protein>
    <submittedName>
        <fullName evidence="1">Uncharacterized protein</fullName>
    </submittedName>
</protein>
<gene>
    <name evidence="1" type="ORF">BC938DRAFT_481365</name>
</gene>
<accession>A0A433QX15</accession>
<sequence length="269" mass="29996">MLPGDPQYPAPRMAESGVSRSSDSCGCCLAQDCEDTLSDARPPRTSHCSILLRLVASILDVVSPTPAVAEPICGAIKKLQKLLSLKDDNERNPFADAPASLFDDENAITDGIEEADFNHDDICYVIGLLRFTFDVIKEKIPQRENSERDIDVFIKFHIFSCLDGIMDRHFGEIVSRASRSRQMDALDALLDTEGYHLDRLFTRHDLGRELTWGQELSLCERAGSKIENGKKILDNTLRVQKTLRDMHRTIVHTIMQAGGRALSKPVASL</sequence>
<reference evidence="1 2" key="1">
    <citation type="journal article" date="2018" name="New Phytol.">
        <title>Phylogenomics of Endogonaceae and evolution of mycorrhizas within Mucoromycota.</title>
        <authorList>
            <person name="Chang Y."/>
            <person name="Desiro A."/>
            <person name="Na H."/>
            <person name="Sandor L."/>
            <person name="Lipzen A."/>
            <person name="Clum A."/>
            <person name="Barry K."/>
            <person name="Grigoriev I.V."/>
            <person name="Martin F.M."/>
            <person name="Stajich J.E."/>
            <person name="Smith M.E."/>
            <person name="Bonito G."/>
            <person name="Spatafora J.W."/>
        </authorList>
    </citation>
    <scope>NUCLEOTIDE SEQUENCE [LARGE SCALE GENOMIC DNA]</scope>
    <source>
        <strain evidence="1 2">AD002</strain>
    </source>
</reference>
<evidence type="ECO:0000313" key="2">
    <source>
        <dbReference type="Proteomes" id="UP000274822"/>
    </source>
</evidence>
<comment type="caution">
    <text evidence="1">The sequence shown here is derived from an EMBL/GenBank/DDBJ whole genome shotgun (WGS) entry which is preliminary data.</text>
</comment>
<organism evidence="1 2">
    <name type="scientific">Jimgerdemannia flammicorona</name>
    <dbReference type="NCBI Taxonomy" id="994334"/>
    <lineage>
        <taxon>Eukaryota</taxon>
        <taxon>Fungi</taxon>
        <taxon>Fungi incertae sedis</taxon>
        <taxon>Mucoromycota</taxon>
        <taxon>Mucoromycotina</taxon>
        <taxon>Endogonomycetes</taxon>
        <taxon>Endogonales</taxon>
        <taxon>Endogonaceae</taxon>
        <taxon>Jimgerdemannia</taxon>
    </lineage>
</organism>
<dbReference type="Proteomes" id="UP000274822">
    <property type="component" value="Unassembled WGS sequence"/>
</dbReference>
<keyword evidence="2" id="KW-1185">Reference proteome</keyword>